<accession>A0A2T5FVA1</accession>
<dbReference type="Proteomes" id="UP000244162">
    <property type="component" value="Unassembled WGS sequence"/>
</dbReference>
<gene>
    <name evidence="2" type="ORF">CLG96_14340</name>
</gene>
<evidence type="ECO:0000313" key="3">
    <source>
        <dbReference type="Proteomes" id="UP000244162"/>
    </source>
</evidence>
<dbReference type="RefSeq" id="WP_107968838.1">
    <property type="nucleotide sequence ID" value="NZ_NWBU01000011.1"/>
</dbReference>
<keyword evidence="1" id="KW-0812">Transmembrane</keyword>
<evidence type="ECO:0000256" key="1">
    <source>
        <dbReference type="SAM" id="Phobius"/>
    </source>
</evidence>
<sequence length="89" mass="9615">MMVAQRLTKDDPMRAAQPMLPAQQEIAHSSPARDLQDILQARVTQATPPEESARHGWSPRRKLGALLLATGLLWGVLIGAAIAILRIAG</sequence>
<comment type="caution">
    <text evidence="2">The sequence shown here is derived from an EMBL/GenBank/DDBJ whole genome shotgun (WGS) entry which is preliminary data.</text>
</comment>
<keyword evidence="3" id="KW-1185">Reference proteome</keyword>
<keyword evidence="1" id="KW-1133">Transmembrane helix</keyword>
<dbReference type="EMBL" id="NWBU01000011">
    <property type="protein sequence ID" value="PTQ09383.1"/>
    <property type="molecule type" value="Genomic_DNA"/>
</dbReference>
<reference evidence="2 3" key="1">
    <citation type="submission" date="2017-09" db="EMBL/GenBank/DDBJ databases">
        <title>Sphingomonas panjinensis sp.nov., isolated from oil-contaminated soil.</title>
        <authorList>
            <person name="Wang L."/>
            <person name="Chen L."/>
        </authorList>
    </citation>
    <scope>NUCLEOTIDE SEQUENCE [LARGE SCALE GENOMIC DNA]</scope>
    <source>
        <strain evidence="2 3">FW-11</strain>
    </source>
</reference>
<dbReference type="AlphaFoldDB" id="A0A2T5FVA1"/>
<protein>
    <submittedName>
        <fullName evidence="2">Uncharacterized protein</fullName>
    </submittedName>
</protein>
<keyword evidence="1" id="KW-0472">Membrane</keyword>
<organism evidence="2 3">
    <name type="scientific">Sphingomonas oleivorans</name>
    <dbReference type="NCBI Taxonomy" id="1735121"/>
    <lineage>
        <taxon>Bacteria</taxon>
        <taxon>Pseudomonadati</taxon>
        <taxon>Pseudomonadota</taxon>
        <taxon>Alphaproteobacteria</taxon>
        <taxon>Sphingomonadales</taxon>
        <taxon>Sphingomonadaceae</taxon>
        <taxon>Sphingomonas</taxon>
    </lineage>
</organism>
<proteinExistence type="predicted"/>
<feature type="transmembrane region" description="Helical" evidence="1">
    <location>
        <begin position="63"/>
        <end position="88"/>
    </location>
</feature>
<name>A0A2T5FVA1_9SPHN</name>
<evidence type="ECO:0000313" key="2">
    <source>
        <dbReference type="EMBL" id="PTQ09383.1"/>
    </source>
</evidence>